<dbReference type="PANTHER" id="PTHR44068">
    <property type="entry name" value="ZGC:194242"/>
    <property type="match status" value="1"/>
</dbReference>
<dbReference type="InterPro" id="IPR029063">
    <property type="entry name" value="SAM-dependent_MTases_sf"/>
</dbReference>
<gene>
    <name evidence="3" type="ORF">MTTB_01060</name>
</gene>
<dbReference type="InterPro" id="IPR050447">
    <property type="entry name" value="Erg6_SMT_methyltransf"/>
</dbReference>
<evidence type="ECO:0000313" key="3">
    <source>
        <dbReference type="EMBL" id="BDH78727.1"/>
    </source>
</evidence>
<dbReference type="SUPFAM" id="SSF53335">
    <property type="entry name" value="S-adenosyl-L-methionine-dependent methyltransferases"/>
    <property type="match status" value="1"/>
</dbReference>
<dbReference type="Proteomes" id="UP000831817">
    <property type="component" value="Chromosome"/>
</dbReference>
<proteinExistence type="predicted"/>
<evidence type="ECO:0000313" key="4">
    <source>
        <dbReference type="Proteomes" id="UP000831817"/>
    </source>
</evidence>
<protein>
    <recommendedName>
        <fullName evidence="2">Methyltransferase type 11 domain-containing protein</fullName>
    </recommendedName>
</protein>
<keyword evidence="4" id="KW-1185">Reference proteome</keyword>
<evidence type="ECO:0000256" key="1">
    <source>
        <dbReference type="ARBA" id="ARBA00022679"/>
    </source>
</evidence>
<reference evidence="3 4" key="1">
    <citation type="submission" date="2022-04" db="EMBL/GenBank/DDBJ databases">
        <title>Complete genome of Methanothermobacter tenebrarum strain RMAS.</title>
        <authorList>
            <person name="Nakamura K."/>
            <person name="Oshima K."/>
            <person name="Hattori M."/>
            <person name="Kamagata Y."/>
            <person name="Takamizawa K."/>
        </authorList>
    </citation>
    <scope>NUCLEOTIDE SEQUENCE [LARGE SCALE GENOMIC DNA]</scope>
    <source>
        <strain evidence="3 4">RMAS</strain>
    </source>
</reference>
<organism evidence="3 4">
    <name type="scientific">Methanothermobacter tenebrarum</name>
    <dbReference type="NCBI Taxonomy" id="680118"/>
    <lineage>
        <taxon>Archaea</taxon>
        <taxon>Methanobacteriati</taxon>
        <taxon>Methanobacteriota</taxon>
        <taxon>Methanomada group</taxon>
        <taxon>Methanobacteria</taxon>
        <taxon>Methanobacteriales</taxon>
        <taxon>Methanobacteriaceae</taxon>
        <taxon>Methanothermobacter</taxon>
    </lineage>
</organism>
<keyword evidence="1" id="KW-0808">Transferase</keyword>
<dbReference type="EMBL" id="AP025698">
    <property type="protein sequence ID" value="BDH78727.1"/>
    <property type="molecule type" value="Genomic_DNA"/>
</dbReference>
<feature type="domain" description="Methyltransferase type 11" evidence="2">
    <location>
        <begin position="6"/>
        <end position="75"/>
    </location>
</feature>
<accession>A0ABM7YBD2</accession>
<name>A0ABM7YBD2_9EURY</name>
<sequence>MAWTKNERMVKKANERAKGNKIEHLVNIITADAHKLPFPRNKFDSLISESVIAFTGDKIKVLKEYMHVTKPGGYVGLNEITWIKENPPKSLVRYLIYNAGGATPKSPNGWKKLLEDSGLKTITSEIHPLDYPSHENESEDSSKARHKLIALYFKEPSYRRDILKTIIGTWQMPDNLFEYMGYGIYCCQKGDNMRGH</sequence>
<evidence type="ECO:0000259" key="2">
    <source>
        <dbReference type="Pfam" id="PF08241"/>
    </source>
</evidence>
<dbReference type="Pfam" id="PF08241">
    <property type="entry name" value="Methyltransf_11"/>
    <property type="match status" value="1"/>
</dbReference>
<dbReference type="Gene3D" id="3.40.50.150">
    <property type="entry name" value="Vaccinia Virus protein VP39"/>
    <property type="match status" value="1"/>
</dbReference>
<dbReference type="InterPro" id="IPR013216">
    <property type="entry name" value="Methyltransf_11"/>
</dbReference>
<dbReference type="PANTHER" id="PTHR44068:SF11">
    <property type="entry name" value="GERANYL DIPHOSPHATE 2-C-METHYLTRANSFERASE"/>
    <property type="match status" value="1"/>
</dbReference>